<dbReference type="Proteomes" id="UP000110868">
    <property type="component" value="Segment"/>
</dbReference>
<dbReference type="Pfam" id="PF21448">
    <property type="entry name" value="DNMK"/>
    <property type="match status" value="1"/>
</dbReference>
<proteinExistence type="predicted"/>
<sequence>MVKIAFGYDRRVGKDTSCDYLLSKYGGIKLSFAAPLYDILGYAQKVCGFPRTKDRKFLQFIGTEWARHTNKNVWVDLLKNKVLENAHQNIFVSDLRFQNEFKVLKSLGFVCVRIVGDSKIASDGYSNHQSDNDLADCTDWDWVIENKGELQELCAKLDQVYKECVSTIFCQPV</sequence>
<dbReference type="RefSeq" id="YP_009021210.1">
    <property type="nucleotide sequence ID" value="NC_023848.1"/>
</dbReference>
<dbReference type="GeneID" id="18938300"/>
<evidence type="ECO:0000313" key="1">
    <source>
        <dbReference type="EMBL" id="AHL67626.1"/>
    </source>
</evidence>
<dbReference type="EMBL" id="KF938901">
    <property type="protein sequence ID" value="AHL67626.1"/>
    <property type="molecule type" value="Genomic_DNA"/>
</dbReference>
<dbReference type="Gene3D" id="3.40.50.300">
    <property type="entry name" value="P-loop containing nucleotide triphosphate hydrolases"/>
    <property type="match status" value="1"/>
</dbReference>
<keyword evidence="2" id="KW-1185">Reference proteome</keyword>
<reference evidence="1 2" key="1">
    <citation type="submission" date="2013-12" db="EMBL/GenBank/DDBJ databases">
        <authorList>
            <person name="Tong Y."/>
            <person name="Zhang J."/>
            <person name="Huang Y."/>
            <person name="Li S."/>
            <person name="Pei G."/>
            <person name="Zhang Z."/>
            <person name="Mi Z."/>
            <person name="An X."/>
        </authorList>
    </citation>
    <scope>NUCLEOTIDE SEQUENCE [LARGE SCALE GENOMIC DNA]</scope>
    <source>
        <strain evidence="1">AMIV</strain>
    </source>
</reference>
<name>W8R9U1_9VIRU</name>
<gene>
    <name evidence="1" type="ORF">AMIV_139</name>
</gene>
<dbReference type="InterPro" id="IPR027417">
    <property type="entry name" value="P-loop_NTPase"/>
</dbReference>
<dbReference type="InterPro" id="IPR048444">
    <property type="entry name" value="DNMK"/>
</dbReference>
<dbReference type="OrthoDB" id="9152at10239"/>
<organism evidence="1 2">
    <name type="scientific">Chloriridovirus anopheles1</name>
    <dbReference type="NCBI Taxonomy" id="1465751"/>
    <lineage>
        <taxon>Viruses</taxon>
        <taxon>Varidnaviria</taxon>
        <taxon>Bamfordvirae</taxon>
        <taxon>Nucleocytoviricota</taxon>
        <taxon>Megaviricetes</taxon>
        <taxon>Pimascovirales</taxon>
        <taxon>Pimascovirales incertae sedis</taxon>
        <taxon>Iridoviridae</taxon>
        <taxon>Betairidovirinae</taxon>
        <taxon>Chloriridovirus</taxon>
    </lineage>
</organism>
<protein>
    <submittedName>
        <fullName evidence="1">Putative deoxynucleotide monophosphate kinase</fullName>
    </submittedName>
</protein>
<keyword evidence="1" id="KW-0808">Transferase</keyword>
<evidence type="ECO:0000313" key="2">
    <source>
        <dbReference type="Proteomes" id="UP000110868"/>
    </source>
</evidence>
<dbReference type="KEGG" id="vg:18938300"/>
<keyword evidence="1" id="KW-0418">Kinase</keyword>
<dbReference type="GO" id="GO:0016301">
    <property type="term" value="F:kinase activity"/>
    <property type="evidence" value="ECO:0007669"/>
    <property type="project" value="UniProtKB-KW"/>
</dbReference>
<accession>W8R9U1</accession>